<protein>
    <submittedName>
        <fullName evidence="8">MFS transporter</fullName>
    </submittedName>
</protein>
<keyword evidence="5 6" id="KW-0472">Membrane</keyword>
<keyword evidence="2" id="KW-1003">Cell membrane</keyword>
<evidence type="ECO:0000259" key="7">
    <source>
        <dbReference type="PROSITE" id="PS50850"/>
    </source>
</evidence>
<evidence type="ECO:0000256" key="2">
    <source>
        <dbReference type="ARBA" id="ARBA00022475"/>
    </source>
</evidence>
<dbReference type="AlphaFoldDB" id="A0AAJ1QZ64"/>
<feature type="domain" description="Major facilitator superfamily (MFS) profile" evidence="7">
    <location>
        <begin position="1"/>
        <end position="395"/>
    </location>
</feature>
<feature type="transmembrane region" description="Helical" evidence="6">
    <location>
        <begin position="371"/>
        <end position="392"/>
    </location>
</feature>
<dbReference type="RefSeq" id="WP_261972493.1">
    <property type="nucleotide sequence ID" value="NZ_CP103460.1"/>
</dbReference>
<feature type="transmembrane region" description="Helical" evidence="6">
    <location>
        <begin position="288"/>
        <end position="305"/>
    </location>
</feature>
<dbReference type="InterPro" id="IPR050375">
    <property type="entry name" value="MFS_TsgA-like"/>
</dbReference>
<keyword evidence="3 6" id="KW-0812">Transmembrane</keyword>
<gene>
    <name evidence="8" type="ORF">QWY81_15070</name>
</gene>
<organism evidence="8 9">
    <name type="scientific">Polaribacter sejongensis</name>
    <dbReference type="NCBI Taxonomy" id="985043"/>
    <lineage>
        <taxon>Bacteria</taxon>
        <taxon>Pseudomonadati</taxon>
        <taxon>Bacteroidota</taxon>
        <taxon>Flavobacteriia</taxon>
        <taxon>Flavobacteriales</taxon>
        <taxon>Flavobacteriaceae</taxon>
    </lineage>
</organism>
<dbReference type="InterPro" id="IPR011701">
    <property type="entry name" value="MFS"/>
</dbReference>
<evidence type="ECO:0000256" key="5">
    <source>
        <dbReference type="ARBA" id="ARBA00023136"/>
    </source>
</evidence>
<keyword evidence="4 6" id="KW-1133">Transmembrane helix</keyword>
<evidence type="ECO:0000313" key="8">
    <source>
        <dbReference type="EMBL" id="MDN3620785.1"/>
    </source>
</evidence>
<feature type="transmembrane region" description="Helical" evidence="6">
    <location>
        <begin position="221"/>
        <end position="247"/>
    </location>
</feature>
<evidence type="ECO:0000256" key="6">
    <source>
        <dbReference type="SAM" id="Phobius"/>
    </source>
</evidence>
<dbReference type="Gene3D" id="1.20.1250.20">
    <property type="entry name" value="MFS general substrate transporter like domains"/>
    <property type="match status" value="2"/>
</dbReference>
<feature type="transmembrane region" description="Helical" evidence="6">
    <location>
        <begin position="148"/>
        <end position="168"/>
    </location>
</feature>
<evidence type="ECO:0000256" key="1">
    <source>
        <dbReference type="ARBA" id="ARBA00004429"/>
    </source>
</evidence>
<dbReference type="Pfam" id="PF07690">
    <property type="entry name" value="MFS_1"/>
    <property type="match status" value="1"/>
</dbReference>
<dbReference type="PANTHER" id="PTHR43702">
    <property type="entry name" value="L-FUCOSE-PROTON SYMPORTER"/>
    <property type="match status" value="1"/>
</dbReference>
<feature type="transmembrane region" description="Helical" evidence="6">
    <location>
        <begin position="344"/>
        <end position="365"/>
    </location>
</feature>
<dbReference type="EMBL" id="JAUFQH010000015">
    <property type="protein sequence ID" value="MDN3620785.1"/>
    <property type="molecule type" value="Genomic_DNA"/>
</dbReference>
<dbReference type="PANTHER" id="PTHR43702:SF3">
    <property type="entry name" value="PROTEIN TSGA"/>
    <property type="match status" value="1"/>
</dbReference>
<feature type="transmembrane region" description="Helical" evidence="6">
    <location>
        <begin position="72"/>
        <end position="96"/>
    </location>
</feature>
<dbReference type="InterPro" id="IPR036259">
    <property type="entry name" value="MFS_trans_sf"/>
</dbReference>
<name>A0AAJ1QZ64_9FLAO</name>
<dbReference type="Proteomes" id="UP001228636">
    <property type="component" value="Unassembled WGS sequence"/>
</dbReference>
<proteinExistence type="predicted"/>
<feature type="transmembrane region" description="Helical" evidence="6">
    <location>
        <begin position="174"/>
        <end position="192"/>
    </location>
</feature>
<dbReference type="GO" id="GO:0005886">
    <property type="term" value="C:plasma membrane"/>
    <property type="evidence" value="ECO:0007669"/>
    <property type="project" value="UniProtKB-SubCell"/>
</dbReference>
<evidence type="ECO:0000256" key="3">
    <source>
        <dbReference type="ARBA" id="ARBA00022692"/>
    </source>
</evidence>
<dbReference type="InterPro" id="IPR020846">
    <property type="entry name" value="MFS_dom"/>
</dbReference>
<evidence type="ECO:0000313" key="9">
    <source>
        <dbReference type="Proteomes" id="UP001228636"/>
    </source>
</evidence>
<feature type="transmembrane region" description="Helical" evidence="6">
    <location>
        <begin position="108"/>
        <end position="127"/>
    </location>
</feature>
<sequence length="395" mass="42451">MNNKKVSTLPIFLAFLCMGFGDVVGPMVSLAKETFELTNFLATLLPFSGFLMFGILSIPMGIYQDRKGKKKVLLIGLVIAFIGLLIPILSGMYGPIIDTGTVDLQSKFYVILASILLLGAGATVLQVSGNPIMRDVSAPGMFSSNLSLGQSIKAIGSSLGFLLPPFAVMAGMDWTLLFPIYAVLILITTGWISKLKVEEVKHEDEAPASLASCLSLLKNKYVLMMVFSIFVYVGAEVSMSSGIPILLKEEFGIEGFSLWLSWALFFLPILIGRFLGAAILTKIKPIKFLFVTVILSILGVLLLILGNTLIAYIGIILVGLGFANIFPLVFSITVDKLPERANELSGLMVTAIVGGAFIPPIMGFVADSSSVLLGFLVPLVCLIYILFSTIVASKK</sequence>
<accession>A0AAJ1QZ64</accession>
<feature type="transmembrane region" description="Helical" evidence="6">
    <location>
        <begin position="259"/>
        <end position="281"/>
    </location>
</feature>
<comment type="caution">
    <text evidence="8">The sequence shown here is derived from an EMBL/GenBank/DDBJ whole genome shotgun (WGS) entry which is preliminary data.</text>
</comment>
<evidence type="ECO:0000256" key="4">
    <source>
        <dbReference type="ARBA" id="ARBA00022989"/>
    </source>
</evidence>
<reference evidence="8 9" key="1">
    <citation type="journal article" date="2014" name="Int. J. Syst. Evol. Microbiol.">
        <title>Complete genome sequence of Corynebacterium casei LMG S-19264T (=DSM 44701T), isolated from a smear-ripened cheese.</title>
        <authorList>
            <consortium name="US DOE Joint Genome Institute (JGI-PGF)"/>
            <person name="Walter F."/>
            <person name="Albersmeier A."/>
            <person name="Kalinowski J."/>
            <person name="Ruckert C."/>
        </authorList>
    </citation>
    <scope>NUCLEOTIDE SEQUENCE [LARGE SCALE GENOMIC DNA]</scope>
    <source>
        <strain evidence="8 9">CECT 8670</strain>
    </source>
</reference>
<dbReference type="GO" id="GO:0022857">
    <property type="term" value="F:transmembrane transporter activity"/>
    <property type="evidence" value="ECO:0007669"/>
    <property type="project" value="InterPro"/>
</dbReference>
<feature type="transmembrane region" description="Helical" evidence="6">
    <location>
        <begin position="37"/>
        <end position="60"/>
    </location>
</feature>
<comment type="subcellular location">
    <subcellularLocation>
        <location evidence="1">Cell inner membrane</location>
        <topology evidence="1">Multi-pass membrane protein</topology>
    </subcellularLocation>
</comment>
<feature type="transmembrane region" description="Helical" evidence="6">
    <location>
        <begin position="311"/>
        <end position="332"/>
    </location>
</feature>
<dbReference type="SUPFAM" id="SSF103473">
    <property type="entry name" value="MFS general substrate transporter"/>
    <property type="match status" value="1"/>
</dbReference>
<dbReference type="PROSITE" id="PS50850">
    <property type="entry name" value="MFS"/>
    <property type="match status" value="1"/>
</dbReference>